<gene>
    <name evidence="3" type="ORF">WM40_01390</name>
</gene>
<keyword evidence="1" id="KW-0238">DNA-binding</keyword>
<dbReference type="SMART" id="SM00421">
    <property type="entry name" value="HTH_LUXR"/>
    <property type="match status" value="1"/>
</dbReference>
<dbReference type="PROSITE" id="PS50043">
    <property type="entry name" value="HTH_LUXR_2"/>
    <property type="match status" value="1"/>
</dbReference>
<dbReference type="InterPro" id="IPR036388">
    <property type="entry name" value="WH-like_DNA-bd_sf"/>
</dbReference>
<dbReference type="CDD" id="cd06170">
    <property type="entry name" value="LuxR_C_like"/>
    <property type="match status" value="1"/>
</dbReference>
<dbReference type="AlphaFoldDB" id="A0A0F5K6C6"/>
<dbReference type="GO" id="GO:0003677">
    <property type="term" value="F:DNA binding"/>
    <property type="evidence" value="ECO:0007669"/>
    <property type="project" value="UniProtKB-KW"/>
</dbReference>
<dbReference type="InterPro" id="IPR039420">
    <property type="entry name" value="WalR-like"/>
</dbReference>
<organism evidence="3 4">
    <name type="scientific">Robbsia andropogonis</name>
    <dbReference type="NCBI Taxonomy" id="28092"/>
    <lineage>
        <taxon>Bacteria</taxon>
        <taxon>Pseudomonadati</taxon>
        <taxon>Pseudomonadota</taxon>
        <taxon>Betaproteobacteria</taxon>
        <taxon>Burkholderiales</taxon>
        <taxon>Burkholderiaceae</taxon>
        <taxon>Robbsia</taxon>
    </lineage>
</organism>
<feature type="domain" description="HTH luxR-type" evidence="2">
    <location>
        <begin position="149"/>
        <end position="214"/>
    </location>
</feature>
<accession>A0A0F5K6C6</accession>
<dbReference type="PATRIC" id="fig|28092.6.peg.316"/>
<keyword evidence="4" id="KW-1185">Reference proteome</keyword>
<dbReference type="STRING" id="28092.WM40_01390"/>
<protein>
    <recommendedName>
        <fullName evidence="2">HTH luxR-type domain-containing protein</fullName>
    </recommendedName>
</protein>
<dbReference type="PANTHER" id="PTHR43214:SF17">
    <property type="entry name" value="TRANSCRIPTIONAL REGULATORY PROTEIN RCSB"/>
    <property type="match status" value="1"/>
</dbReference>
<reference evidence="3 4" key="1">
    <citation type="submission" date="2015-03" db="EMBL/GenBank/DDBJ databases">
        <title>Draft Genome Sequence of Burkholderia andropogonis type strain ICMP2807, isolated from Sorghum bicolor.</title>
        <authorList>
            <person name="Lopes-Santos L."/>
            <person name="Castro D.B."/>
            <person name="Ottoboni L.M."/>
            <person name="Park D."/>
            <person name="Weirc B.S."/>
            <person name="Destefano S.A."/>
        </authorList>
    </citation>
    <scope>NUCLEOTIDE SEQUENCE [LARGE SCALE GENOMIC DNA]</scope>
    <source>
        <strain evidence="3 4">ICMP2807</strain>
    </source>
</reference>
<comment type="caution">
    <text evidence="3">The sequence shown here is derived from an EMBL/GenBank/DDBJ whole genome shotgun (WGS) entry which is preliminary data.</text>
</comment>
<dbReference type="Proteomes" id="UP000033618">
    <property type="component" value="Unassembled WGS sequence"/>
</dbReference>
<dbReference type="InterPro" id="IPR000792">
    <property type="entry name" value="Tscrpt_reg_LuxR_C"/>
</dbReference>
<dbReference type="SUPFAM" id="SSF52172">
    <property type="entry name" value="CheY-like"/>
    <property type="match status" value="1"/>
</dbReference>
<dbReference type="Gene3D" id="3.40.50.2300">
    <property type="match status" value="1"/>
</dbReference>
<proteinExistence type="predicted"/>
<evidence type="ECO:0000313" key="4">
    <source>
        <dbReference type="Proteomes" id="UP000033618"/>
    </source>
</evidence>
<dbReference type="Pfam" id="PF00196">
    <property type="entry name" value="GerE"/>
    <property type="match status" value="1"/>
</dbReference>
<dbReference type="InterPro" id="IPR011006">
    <property type="entry name" value="CheY-like_superfamily"/>
</dbReference>
<dbReference type="InterPro" id="IPR016032">
    <property type="entry name" value="Sig_transdc_resp-reg_C-effctor"/>
</dbReference>
<name>A0A0F5K6C6_9BURK</name>
<evidence type="ECO:0000313" key="3">
    <source>
        <dbReference type="EMBL" id="KKB65429.1"/>
    </source>
</evidence>
<evidence type="ECO:0000259" key="2">
    <source>
        <dbReference type="PROSITE" id="PS50043"/>
    </source>
</evidence>
<evidence type="ECO:0000256" key="1">
    <source>
        <dbReference type="ARBA" id="ARBA00023125"/>
    </source>
</evidence>
<dbReference type="GO" id="GO:0006355">
    <property type="term" value="P:regulation of DNA-templated transcription"/>
    <property type="evidence" value="ECO:0007669"/>
    <property type="project" value="InterPro"/>
</dbReference>
<dbReference type="SUPFAM" id="SSF46894">
    <property type="entry name" value="C-terminal effector domain of the bipartite response regulators"/>
    <property type="match status" value="1"/>
</dbReference>
<dbReference type="PANTHER" id="PTHR43214">
    <property type="entry name" value="TWO-COMPONENT RESPONSE REGULATOR"/>
    <property type="match status" value="1"/>
</dbReference>
<sequence length="235" mass="25394">MRDGLKTAARTGARGAVKYASPRRDRPPFDVVVTGAYSRSVDLFDALAGTPCDVLICDLAMGEGPHGDGLTMIGYLRRHYPRIKLIVHTMCLHACVLRNLQLLNVQGILSKMDDLALVPTAIQMVQKGGTFRGPSITAALVQAGYPESETTRPAIWSPREAEVIRRFVNGDPVKHIAQALNRSVKTVSTQKMSAMHKAGISSNAELYQYAAANGLLSIPGVASTAWQWHDGGVDD</sequence>
<dbReference type="EMBL" id="LAQU01000001">
    <property type="protein sequence ID" value="KKB65429.1"/>
    <property type="molecule type" value="Genomic_DNA"/>
</dbReference>
<dbReference type="PROSITE" id="PS00622">
    <property type="entry name" value="HTH_LUXR_1"/>
    <property type="match status" value="1"/>
</dbReference>
<dbReference type="Gene3D" id="1.10.10.10">
    <property type="entry name" value="Winged helix-like DNA-binding domain superfamily/Winged helix DNA-binding domain"/>
    <property type="match status" value="1"/>
</dbReference>